<keyword evidence="1" id="KW-0812">Transmembrane</keyword>
<dbReference type="Proteomes" id="UP000002061">
    <property type="component" value="Chromosome"/>
</dbReference>
<name>D5VSL1_METIM</name>
<keyword evidence="1" id="KW-0472">Membrane</keyword>
<evidence type="ECO:0000313" key="2">
    <source>
        <dbReference type="EMBL" id="ADG13564.1"/>
    </source>
</evidence>
<protein>
    <submittedName>
        <fullName evidence="2">Uncharacterized protein</fullName>
    </submittedName>
</protein>
<gene>
    <name evidence="2" type="ordered locus">Metin_0900</name>
</gene>
<dbReference type="AlphaFoldDB" id="D5VSL1"/>
<sequence length="38" mass="4192">MNVIKDIGRSFTGNSISKILGYFLAFLIVLTVLSIIFS</sequence>
<evidence type="ECO:0000256" key="1">
    <source>
        <dbReference type="SAM" id="Phobius"/>
    </source>
</evidence>
<reference evidence="2" key="1">
    <citation type="submission" date="2010-04" db="EMBL/GenBank/DDBJ databases">
        <title>Complete sequence of Methanocaldococcus infernus ME.</title>
        <authorList>
            <consortium name="US DOE Joint Genome Institute"/>
            <person name="Lucas S."/>
            <person name="Copeland A."/>
            <person name="Lapidus A."/>
            <person name="Cheng J.-F."/>
            <person name="Bruce D."/>
            <person name="Goodwin L."/>
            <person name="Pitluck S."/>
            <person name="Munk A.C."/>
            <person name="Detter J.C."/>
            <person name="Han C."/>
            <person name="Tapia R."/>
            <person name="Land M."/>
            <person name="Hauser L."/>
            <person name="Kyrpides N."/>
            <person name="Mikhailova N."/>
            <person name="Sieprawska-Lupa M."/>
            <person name="Whitman W.B."/>
            <person name="Woyke T."/>
        </authorList>
    </citation>
    <scope>NUCLEOTIDE SEQUENCE [LARGE SCALE GENOMIC DNA]</scope>
    <source>
        <strain evidence="2">ME</strain>
    </source>
</reference>
<organism evidence="2 3">
    <name type="scientific">Methanocaldococcus infernus (strain DSM 11812 / JCM 15783 / ME)</name>
    <dbReference type="NCBI Taxonomy" id="573063"/>
    <lineage>
        <taxon>Archaea</taxon>
        <taxon>Methanobacteriati</taxon>
        <taxon>Methanobacteriota</taxon>
        <taxon>Methanomada group</taxon>
        <taxon>Methanococci</taxon>
        <taxon>Methanococcales</taxon>
        <taxon>Methanocaldococcaceae</taxon>
        <taxon>Methanocaldococcus</taxon>
    </lineage>
</organism>
<accession>D5VSL1</accession>
<dbReference type="EMBL" id="CP002009">
    <property type="protein sequence ID" value="ADG13564.1"/>
    <property type="molecule type" value="Genomic_DNA"/>
</dbReference>
<evidence type="ECO:0000313" key="3">
    <source>
        <dbReference type="Proteomes" id="UP000002061"/>
    </source>
</evidence>
<dbReference type="HOGENOM" id="CLU_3322947_0_0_2"/>
<dbReference type="KEGG" id="mif:Metin_0900"/>
<feature type="transmembrane region" description="Helical" evidence="1">
    <location>
        <begin position="19"/>
        <end position="37"/>
    </location>
</feature>
<keyword evidence="1" id="KW-1133">Transmembrane helix</keyword>
<proteinExistence type="predicted"/>
<keyword evidence="3" id="KW-1185">Reference proteome</keyword>